<dbReference type="EMBL" id="VLLE01000004">
    <property type="protein sequence ID" value="TWI81408.1"/>
    <property type="molecule type" value="Genomic_DNA"/>
</dbReference>
<keyword evidence="2" id="KW-1185">Reference proteome</keyword>
<evidence type="ECO:0000313" key="2">
    <source>
        <dbReference type="Proteomes" id="UP000316167"/>
    </source>
</evidence>
<accession>A0A562SJS3</accession>
<proteinExistence type="predicted"/>
<protein>
    <submittedName>
        <fullName evidence="1">Uncharacterized protein</fullName>
    </submittedName>
</protein>
<evidence type="ECO:0000313" key="1">
    <source>
        <dbReference type="EMBL" id="TWI81408.1"/>
    </source>
</evidence>
<reference evidence="1 2" key="1">
    <citation type="journal article" date="2015" name="Stand. Genomic Sci.">
        <title>Genomic Encyclopedia of Bacterial and Archaeal Type Strains, Phase III: the genomes of soil and plant-associated and newly described type strains.</title>
        <authorList>
            <person name="Whitman W.B."/>
            <person name="Woyke T."/>
            <person name="Klenk H.P."/>
            <person name="Zhou Y."/>
            <person name="Lilburn T.G."/>
            <person name="Beck B.J."/>
            <person name="De Vos P."/>
            <person name="Vandamme P."/>
            <person name="Eisen J.A."/>
            <person name="Garrity G."/>
            <person name="Hugenholtz P."/>
            <person name="Kyrpides N.C."/>
        </authorList>
    </citation>
    <scope>NUCLEOTIDE SEQUENCE [LARGE SCALE GENOMIC DNA]</scope>
    <source>
        <strain evidence="1 2">CGMCC 1.7271</strain>
    </source>
</reference>
<dbReference type="RefSeq" id="WP_144886606.1">
    <property type="nucleotide sequence ID" value="NZ_VLLE01000004.1"/>
</dbReference>
<gene>
    <name evidence="1" type="ORF">IQ13_2426</name>
</gene>
<organism evidence="1 2">
    <name type="scientific">Lacibacter cauensis</name>
    <dbReference type="NCBI Taxonomy" id="510947"/>
    <lineage>
        <taxon>Bacteria</taxon>
        <taxon>Pseudomonadati</taxon>
        <taxon>Bacteroidota</taxon>
        <taxon>Chitinophagia</taxon>
        <taxon>Chitinophagales</taxon>
        <taxon>Chitinophagaceae</taxon>
        <taxon>Lacibacter</taxon>
    </lineage>
</organism>
<dbReference type="Proteomes" id="UP000316167">
    <property type="component" value="Unassembled WGS sequence"/>
</dbReference>
<dbReference type="AlphaFoldDB" id="A0A562SJS3"/>
<sequence>MSNLFYKGGRFLYRRFGISANQRVHAVYTDVVQNAESSNRMIYDLILAGKPAMVSRFGTPESKCLLNYLELQDSRKKGVLPTLHAKFTGSVSTWRTDVKTDLQDLVGFFPTTDEMLERFAAFYIEQVKKIDAIGIWGFVPGETFLIKKYCANAAAYDPQALEPYFFTNPWSRALEGKKVLVIHPFTKSIINQFANREHLFNDKSVLPAFELKTITAVQSIAGTKTEFSNWFDALASMQDQIDATDFDVAIVGAGSYGLPLSAYVKEKGKIAIHIGGATQILFGIKGKRWDDHPAIAPLYNDYWIRPDVSELVPEAKKVEGGCYW</sequence>
<comment type="caution">
    <text evidence="1">The sequence shown here is derived from an EMBL/GenBank/DDBJ whole genome shotgun (WGS) entry which is preliminary data.</text>
</comment>
<name>A0A562SJS3_9BACT</name>
<dbReference type="OrthoDB" id="9795420at2"/>